<evidence type="ECO:0000313" key="1">
    <source>
        <dbReference type="EnsemblPlants" id="Kaladp0034s0123.1.v1.1.CDS.1"/>
    </source>
</evidence>
<organism evidence="1 2">
    <name type="scientific">Kalanchoe fedtschenkoi</name>
    <name type="common">Lavender scallops</name>
    <name type="synonym">South American air plant</name>
    <dbReference type="NCBI Taxonomy" id="63787"/>
    <lineage>
        <taxon>Eukaryota</taxon>
        <taxon>Viridiplantae</taxon>
        <taxon>Streptophyta</taxon>
        <taxon>Embryophyta</taxon>
        <taxon>Tracheophyta</taxon>
        <taxon>Spermatophyta</taxon>
        <taxon>Magnoliopsida</taxon>
        <taxon>eudicotyledons</taxon>
        <taxon>Gunneridae</taxon>
        <taxon>Pentapetalae</taxon>
        <taxon>Saxifragales</taxon>
        <taxon>Crassulaceae</taxon>
        <taxon>Kalanchoe</taxon>
    </lineage>
</organism>
<proteinExistence type="predicted"/>
<accession>A0A7N0TES7</accession>
<reference evidence="1" key="1">
    <citation type="submission" date="2021-01" db="UniProtKB">
        <authorList>
            <consortium name="EnsemblPlants"/>
        </authorList>
    </citation>
    <scope>IDENTIFICATION</scope>
</reference>
<dbReference type="Proteomes" id="UP000594263">
    <property type="component" value="Unplaced"/>
</dbReference>
<dbReference type="Gramene" id="Kaladp0034s0123.1.v1.1">
    <property type="protein sequence ID" value="Kaladp0034s0123.1.v1.1.CDS.1"/>
    <property type="gene ID" value="Kaladp0034s0123.v1.1"/>
</dbReference>
<dbReference type="PANTHER" id="PTHR35461:SF3">
    <property type="entry name" value="OVATE DOMAIN-CONTAINING PROTEIN"/>
    <property type="match status" value="1"/>
</dbReference>
<dbReference type="EnsemblPlants" id="Kaladp0034s0123.1.v1.1">
    <property type="protein sequence ID" value="Kaladp0034s0123.1.v1.1.CDS.1"/>
    <property type="gene ID" value="Kaladp0034s0123.v1.1"/>
</dbReference>
<keyword evidence="2" id="KW-1185">Reference proteome</keyword>
<evidence type="ECO:0000313" key="2">
    <source>
        <dbReference type="Proteomes" id="UP000594263"/>
    </source>
</evidence>
<name>A0A7N0TES7_KALFE</name>
<protein>
    <submittedName>
        <fullName evidence="1">Uncharacterized protein</fullName>
    </submittedName>
</protein>
<dbReference type="PANTHER" id="PTHR35461">
    <property type="entry name" value="BNAANNG14610D PROTEIN"/>
    <property type="match status" value="1"/>
</dbReference>
<dbReference type="AlphaFoldDB" id="A0A7N0TES7"/>
<sequence length="179" mass="20011">MLPKNLLQSTVKKMFHVPSSCCSATRRKSKGASSFSDLSRRFDAAGAAATNDHIFYSKCTANPQDAVSSSRTRNKGANKKVKIRTLDPKSTAVSDQGDDGGRLKKAMDCLVLKKLEEMKLMDKKYSEHSMDIEEVMYYYSLITSQTYQEIVDKFFVDLYLAFSLCRGSRGASSFQLVNV</sequence>